<feature type="transmembrane region" description="Helical" evidence="9">
    <location>
        <begin position="433"/>
        <end position="455"/>
    </location>
</feature>
<evidence type="ECO:0000313" key="10">
    <source>
        <dbReference type="EMBL" id="GEM00096.1"/>
    </source>
</evidence>
<dbReference type="GO" id="GO:0034204">
    <property type="term" value="P:lipid translocation"/>
    <property type="evidence" value="ECO:0007669"/>
    <property type="project" value="TreeGrafter"/>
</dbReference>
<dbReference type="PANTHER" id="PTHR47019">
    <property type="entry name" value="LIPID II FLIPPASE MURJ"/>
    <property type="match status" value="1"/>
</dbReference>
<feature type="transmembrane region" description="Helical" evidence="9">
    <location>
        <begin position="467"/>
        <end position="489"/>
    </location>
</feature>
<dbReference type="Proteomes" id="UP000321049">
    <property type="component" value="Unassembled WGS sequence"/>
</dbReference>
<evidence type="ECO:0000256" key="8">
    <source>
        <dbReference type="SAM" id="MobiDB-lite"/>
    </source>
</evidence>
<evidence type="ECO:0000313" key="11">
    <source>
        <dbReference type="Proteomes" id="UP000321049"/>
    </source>
</evidence>
<dbReference type="GO" id="GO:0005886">
    <property type="term" value="C:plasma membrane"/>
    <property type="evidence" value="ECO:0007669"/>
    <property type="project" value="UniProtKB-SubCell"/>
</dbReference>
<dbReference type="OrthoDB" id="4350032at2"/>
<keyword evidence="6 9" id="KW-1133">Transmembrane helix</keyword>
<feature type="transmembrane region" description="Helical" evidence="9">
    <location>
        <begin position="246"/>
        <end position="271"/>
    </location>
</feature>
<evidence type="ECO:0000256" key="3">
    <source>
        <dbReference type="ARBA" id="ARBA00022692"/>
    </source>
</evidence>
<feature type="transmembrane region" description="Helical" evidence="9">
    <location>
        <begin position="59"/>
        <end position="79"/>
    </location>
</feature>
<dbReference type="RefSeq" id="WP_146847697.1">
    <property type="nucleotide sequence ID" value="NZ_BJWH01000027.1"/>
</dbReference>
<evidence type="ECO:0000256" key="1">
    <source>
        <dbReference type="ARBA" id="ARBA00004651"/>
    </source>
</evidence>
<evidence type="ECO:0000256" key="2">
    <source>
        <dbReference type="ARBA" id="ARBA00022475"/>
    </source>
</evidence>
<feature type="transmembrane region" description="Helical" evidence="9">
    <location>
        <begin position="291"/>
        <end position="310"/>
    </location>
</feature>
<comment type="caution">
    <text evidence="10">The sequence shown here is derived from an EMBL/GenBank/DDBJ whole genome shotgun (WGS) entry which is preliminary data.</text>
</comment>
<gene>
    <name evidence="10" type="ORF">CTE05_36420</name>
</gene>
<protein>
    <recommendedName>
        <fullName evidence="12">Lipid II flippase MurJ</fullName>
    </recommendedName>
</protein>
<keyword evidence="11" id="KW-1185">Reference proteome</keyword>
<feature type="transmembrane region" description="Helical" evidence="9">
    <location>
        <begin position="331"/>
        <end position="358"/>
    </location>
</feature>
<dbReference type="PANTHER" id="PTHR47019:SF1">
    <property type="entry name" value="LIPID II FLIPPASE MURJ"/>
    <property type="match status" value="1"/>
</dbReference>
<sequence>MSPAARRLLAGLGGAAVMIAAVTVLSRVLGFARYLVQAHAFGEGSIGGVYNAANTLPNVLFEVAAGGALAGALIPVLALPVSRALRTDVDAITSATFGWTLLVLVPLGGALAASSGLIASLWPKLDDAERGLLQYFIVVFAVQVPMYGIAVLLYAVLQAHKRFFWPAFAPVLSSLVVIATYLVYAALADGQVDDPAAVADSALAVLAWGTTLGVAAMCFPMFVPVHRLGVRIRPTLRFPPEVGRRLAVLAFAGVGSLVAQQLSVLVALLVANDRGSAGTWSVYLWAQQVYLLPYAVLVVPLATSTFPRLAQRAASGEHDSFARMASGTLRAVLAAAALGAAVLVAVAPAVTDIFVWITGGGPAMEAMTTTITWMAPGLLGFALMFHASRALYALERGRSAIAANVVGWGTVVVATPVLAAIQAPAGEDPAATLLALAQAGSLGMLLGGLVAVVLLRRAAGRPATAGLARAAVVLVVGAGVGALAGRWVVDAVAELAGHGPVTAIGAAAGGAVIAAFVVAGAVLAGDRATLRDFRTIEAQPRPAEPSPVTDPANPGAPLS</sequence>
<keyword evidence="4" id="KW-0133">Cell shape</keyword>
<dbReference type="InterPro" id="IPR004268">
    <property type="entry name" value="MurJ"/>
</dbReference>
<evidence type="ECO:0000256" key="9">
    <source>
        <dbReference type="SAM" id="Phobius"/>
    </source>
</evidence>
<feature type="transmembrane region" description="Helical" evidence="9">
    <location>
        <begin position="132"/>
        <end position="156"/>
    </location>
</feature>
<evidence type="ECO:0000256" key="6">
    <source>
        <dbReference type="ARBA" id="ARBA00022989"/>
    </source>
</evidence>
<feature type="transmembrane region" description="Helical" evidence="9">
    <location>
        <begin position="501"/>
        <end position="524"/>
    </location>
</feature>
<dbReference type="GO" id="GO:0008360">
    <property type="term" value="P:regulation of cell shape"/>
    <property type="evidence" value="ECO:0007669"/>
    <property type="project" value="UniProtKB-KW"/>
</dbReference>
<feature type="region of interest" description="Disordered" evidence="8">
    <location>
        <begin position="537"/>
        <end position="559"/>
    </location>
</feature>
<evidence type="ECO:0000256" key="7">
    <source>
        <dbReference type="ARBA" id="ARBA00023136"/>
    </source>
</evidence>
<dbReference type="Pfam" id="PF03023">
    <property type="entry name" value="MurJ"/>
    <property type="match status" value="1"/>
</dbReference>
<dbReference type="GO" id="GO:0015648">
    <property type="term" value="F:lipid-linked peptidoglycan transporter activity"/>
    <property type="evidence" value="ECO:0007669"/>
    <property type="project" value="TreeGrafter"/>
</dbReference>
<keyword evidence="2" id="KW-1003">Cell membrane</keyword>
<dbReference type="InterPro" id="IPR051050">
    <property type="entry name" value="Lipid_II_flippase_MurJ/MviN"/>
</dbReference>
<comment type="subcellular location">
    <subcellularLocation>
        <location evidence="1">Cell membrane</location>
        <topology evidence="1">Multi-pass membrane protein</topology>
    </subcellularLocation>
</comment>
<feature type="transmembrane region" description="Helical" evidence="9">
    <location>
        <begin position="400"/>
        <end position="421"/>
    </location>
</feature>
<evidence type="ECO:0008006" key="12">
    <source>
        <dbReference type="Google" id="ProtNLM"/>
    </source>
</evidence>
<reference evidence="10 11" key="1">
    <citation type="submission" date="2019-07" db="EMBL/GenBank/DDBJ databases">
        <title>Whole genome shotgun sequence of Cellulomonas terrae NBRC 100819.</title>
        <authorList>
            <person name="Hosoyama A."/>
            <person name="Uohara A."/>
            <person name="Ohji S."/>
            <person name="Ichikawa N."/>
        </authorList>
    </citation>
    <scope>NUCLEOTIDE SEQUENCE [LARGE SCALE GENOMIC DNA]</scope>
    <source>
        <strain evidence="10 11">NBRC 100819</strain>
    </source>
</reference>
<keyword evidence="7 9" id="KW-0472">Membrane</keyword>
<feature type="transmembrane region" description="Helical" evidence="9">
    <location>
        <begin position="204"/>
        <end position="225"/>
    </location>
</feature>
<evidence type="ECO:0000256" key="5">
    <source>
        <dbReference type="ARBA" id="ARBA00022984"/>
    </source>
</evidence>
<keyword evidence="5" id="KW-0573">Peptidoglycan synthesis</keyword>
<dbReference type="AlphaFoldDB" id="A0A511JQG3"/>
<dbReference type="GO" id="GO:0009252">
    <property type="term" value="P:peptidoglycan biosynthetic process"/>
    <property type="evidence" value="ECO:0007669"/>
    <property type="project" value="UniProtKB-KW"/>
</dbReference>
<feature type="transmembrane region" description="Helical" evidence="9">
    <location>
        <begin position="91"/>
        <end position="112"/>
    </location>
</feature>
<keyword evidence="3 9" id="KW-0812">Transmembrane</keyword>
<feature type="transmembrane region" description="Helical" evidence="9">
    <location>
        <begin position="370"/>
        <end position="388"/>
    </location>
</feature>
<name>A0A511JQG3_9CELL</name>
<proteinExistence type="predicted"/>
<dbReference type="EMBL" id="BJWH01000027">
    <property type="protein sequence ID" value="GEM00096.1"/>
    <property type="molecule type" value="Genomic_DNA"/>
</dbReference>
<evidence type="ECO:0000256" key="4">
    <source>
        <dbReference type="ARBA" id="ARBA00022960"/>
    </source>
</evidence>
<feature type="transmembrane region" description="Helical" evidence="9">
    <location>
        <begin position="163"/>
        <end position="184"/>
    </location>
</feature>
<accession>A0A511JQG3</accession>
<dbReference type="PRINTS" id="PR01806">
    <property type="entry name" value="VIRFACTRMVIN"/>
</dbReference>
<organism evidence="10 11">
    <name type="scientific">Cellulomonas terrae</name>
    <dbReference type="NCBI Taxonomy" id="311234"/>
    <lineage>
        <taxon>Bacteria</taxon>
        <taxon>Bacillati</taxon>
        <taxon>Actinomycetota</taxon>
        <taxon>Actinomycetes</taxon>
        <taxon>Micrococcales</taxon>
        <taxon>Cellulomonadaceae</taxon>
        <taxon>Cellulomonas</taxon>
    </lineage>
</organism>